<name>R9PU92_AGAAL</name>
<protein>
    <submittedName>
        <fullName evidence="1">Uncharacterized protein</fullName>
    </submittedName>
</protein>
<evidence type="ECO:0000313" key="1">
    <source>
        <dbReference type="EMBL" id="GAD03766.1"/>
    </source>
</evidence>
<evidence type="ECO:0000313" key="2">
    <source>
        <dbReference type="Proteomes" id="UP000014461"/>
    </source>
</evidence>
<dbReference type="STRING" id="1331007.AALB_3846"/>
<dbReference type="Proteomes" id="UP000014461">
    <property type="component" value="Unassembled WGS sequence"/>
</dbReference>
<gene>
    <name evidence="1" type="ORF">AALB_3846</name>
</gene>
<dbReference type="OrthoDB" id="5905342at2"/>
<keyword evidence="2" id="KW-1185">Reference proteome</keyword>
<dbReference type="AlphaFoldDB" id="R9PU92"/>
<reference evidence="1" key="1">
    <citation type="journal article" date="2013" name="Genome Announc.">
        <title>Draft Genome Sequence of Agarivorans albus Strain MKT 106T, an Agarolytic Marine Bacterium.</title>
        <authorList>
            <person name="Yasuike M."/>
            <person name="Nakamura Y."/>
            <person name="Kai W."/>
            <person name="Fujiwara A."/>
            <person name="Fukui Y."/>
            <person name="Satomi M."/>
            <person name="Sano M."/>
        </authorList>
    </citation>
    <scope>NUCLEOTIDE SEQUENCE [LARGE SCALE GENOMIC DNA]</scope>
</reference>
<sequence length="65" mass="7186">MRELGAVYLSRLNFVREKIVLGAARNVKPSILGKHALTKHTTILAESFGQRLWLISTALSASHVD</sequence>
<organism evidence="1 2">
    <name type="scientific">Agarivorans albus MKT 106</name>
    <dbReference type="NCBI Taxonomy" id="1331007"/>
    <lineage>
        <taxon>Bacteria</taxon>
        <taxon>Pseudomonadati</taxon>
        <taxon>Pseudomonadota</taxon>
        <taxon>Gammaproteobacteria</taxon>
        <taxon>Alteromonadales</taxon>
        <taxon>Alteromonadaceae</taxon>
        <taxon>Agarivorans</taxon>
    </lineage>
</organism>
<accession>R9PU92</accession>
<proteinExistence type="predicted"/>
<dbReference type="EMBL" id="BARX01000033">
    <property type="protein sequence ID" value="GAD03766.1"/>
    <property type="molecule type" value="Genomic_DNA"/>
</dbReference>
<comment type="caution">
    <text evidence="1">The sequence shown here is derived from an EMBL/GenBank/DDBJ whole genome shotgun (WGS) entry which is preliminary data.</text>
</comment>